<evidence type="ECO:0000313" key="4">
    <source>
        <dbReference type="Proteomes" id="UP001295444"/>
    </source>
</evidence>
<feature type="compositionally biased region" description="Basic and acidic residues" evidence="1">
    <location>
        <begin position="725"/>
        <end position="737"/>
    </location>
</feature>
<feature type="compositionally biased region" description="Polar residues" evidence="1">
    <location>
        <begin position="554"/>
        <end position="584"/>
    </location>
</feature>
<feature type="region of interest" description="Disordered" evidence="1">
    <location>
        <begin position="1160"/>
        <end position="1265"/>
    </location>
</feature>
<dbReference type="Gene3D" id="3.10.20.90">
    <property type="entry name" value="Phosphatidylinositol 3-kinase Catalytic Subunit, Chain A, domain 1"/>
    <property type="match status" value="1"/>
</dbReference>
<feature type="compositionally biased region" description="Polar residues" evidence="1">
    <location>
        <begin position="1201"/>
        <end position="1210"/>
    </location>
</feature>
<dbReference type="Gene3D" id="3.30.200.20">
    <property type="entry name" value="Phosphorylase Kinase, domain 1"/>
    <property type="match status" value="1"/>
</dbReference>
<feature type="region of interest" description="Disordered" evidence="1">
    <location>
        <begin position="704"/>
        <end position="747"/>
    </location>
</feature>
<dbReference type="InterPro" id="IPR056865">
    <property type="entry name" value="CCTL2_WNK"/>
</dbReference>
<feature type="region of interest" description="Disordered" evidence="1">
    <location>
        <begin position="459"/>
        <end position="479"/>
    </location>
</feature>
<dbReference type="InterPro" id="IPR050588">
    <property type="entry name" value="WNK_Ser-Thr_kinase"/>
</dbReference>
<evidence type="ECO:0000256" key="1">
    <source>
        <dbReference type="SAM" id="MobiDB-lite"/>
    </source>
</evidence>
<name>A0AAD1SWC2_PELCU</name>
<proteinExistence type="predicted"/>
<dbReference type="FunFam" id="3.10.20.90:FF:000012">
    <property type="entry name" value="Serine/threonine-protein kinase WNK1 isoform 2"/>
    <property type="match status" value="1"/>
</dbReference>
<sequence>MDGTSDPNLRVQCEAESEESAKGSINIHGLKTMDTAMLNSVRDVQRGPAVKDCKTVKQRFLRRTVVDSDQEEPPVLDLTDSDCPNKVIPISRARRAIAKRTKGISDQKHGTAPLESNSKIAEEPPEQAGDSIKKQEPGISKDVSKSQKEEEEDSEEADIKAVSTSPDGRFLKFDIEIGRGSFKTVYKGLDTETWVEVAWCELQTGSNGDISIPCSNIDLTASKICIVEYSTNSGYRLNIEKTEALPIHITPEELPSLQATYPFQYNKTYIHYLGTNLPADTLQTYQLNYAPLLQKLPFLDRLMGNYNTHKAVRLYCRKPELPPYPIIPAVTPLTGFGNLPANISELPAVCITPLPANCQYFSPGAVSVPPAANPPQSAQAVHTQFALPYEANVVPNIQVASIPLLAVAQTGMPALPNPSQPLARLPQATAFPQIIQSDAASSNHSPNIQTVAQQSLLPVPQSPHPSIIHPSDQTPSLAGNQVVGLSNYTVDIGTSVAVMSGAPPTVHLNADMNFTMQGLEPYIHSKVDPVGSETQSIPLYATGMHHNVSHSDMSTYTVSQSVTDPGQEEQTMQINQLPSTQNCDNYPGSDAASGKEMSDTHEGFHSGSKQAKKHHRRSSRTRSRQEKTNKPKLTILNVSNTGDKMVECQLETHNHKMVTFKFDLDGDAPEEIATYMVENEFILQSEKEIFIEQMKDVIDKAEDMLSEDTEGERSSDQGASPQKADSFRTEMTEETHHSQAKTPVYQQNEERVTEDVKQICPTEANTLDLSLGHPFLVDPGEPATGIPASITQSSSTISSSDLQTQTEFSLSTLPESSSFLQGESITPSVSTVLQSVKESSPLGPIIHASSQKGNYDSPTTSLSVTSALELEQEISGQHTISAVKSLSENVPLSTALPAGDQFANIPRETVLELQSEQSLLYESDIGSPVVNQVKSAVCLDSSLNALDGPLHPFQDTTTICLTTLQMQSQALTLPVTSSSTQAGNLTESDGEGPPRVEFADDTIKSLDEKLRTLLYQEYPPTNLSAATPENSCGLESAAEGIFLQRINEEMSLECRHLDQSISQSADLASSVTDTSMSNLPNKRVQNKLPMLSQKGAPGEKTPLDESSVDCVSQKQKAACSDKPSKTIGRFSVMSTEDNVTVTSPNYLRFSAPPDVYLDQLPPQPVKTVPRSHTSSPINSLFCGHVSSDSDDDVPMSKSKDAQPSTPSKGGTNDFIKKATAFLHRSGKTSVQSPDSPSGHTTKIPSINITSFHSQSSYMSSDNDSEFEDADMRKELQRLREKHMKEITELQVQQKREIEALYVRLGKPLPPNVGFLHAAPPSGRRRRISKNKLKTGKLVNPLVQQLKNATSVTNNIAVDCNGSPGKNIVKSHADSKSQDAGTSFTASTVRAVQTQQPCSVKVTVSSDNICTGVVRESTDIHGVSGQGWTVYHQTSERVTYKSSSKPRTRFLSGPVSLSIWSTLKRLCLGKDHSIRSSTSSLATGAECSSVPPMTAPQIQAQTNNSNNKKGTFTDDLHKLVDEWASKTVGAAQFKPSLNQLKQYQQWQDLERKPGTLDMGGVNPILPDSGRKCHLMTSTTSKGPVSPSSHPAALSRVTETGTGPLCQYAGIFPTSTMYSTQWAKVAQPGIVGSQMVAPVPSNNVQLFPSTLQPPSRNSSSSNLRIT</sequence>
<feature type="region of interest" description="Disordered" evidence="1">
    <location>
        <begin position="99"/>
        <end position="161"/>
    </location>
</feature>
<feature type="region of interest" description="Disordered" evidence="1">
    <location>
        <begin position="1645"/>
        <end position="1664"/>
    </location>
</feature>
<dbReference type="Pfam" id="PF24889">
    <property type="entry name" value="CCTL2_WNK"/>
    <property type="match status" value="1"/>
</dbReference>
<feature type="compositionally biased region" description="Low complexity" evidence="1">
    <location>
        <begin position="1647"/>
        <end position="1664"/>
    </location>
</feature>
<protein>
    <recommendedName>
        <fullName evidence="2">Serine/threonine-protein kinase WNK CCTL2 domain-containing protein</fullName>
    </recommendedName>
</protein>
<organism evidence="3 4">
    <name type="scientific">Pelobates cultripes</name>
    <name type="common">Western spadefoot toad</name>
    <dbReference type="NCBI Taxonomy" id="61616"/>
    <lineage>
        <taxon>Eukaryota</taxon>
        <taxon>Metazoa</taxon>
        <taxon>Chordata</taxon>
        <taxon>Craniata</taxon>
        <taxon>Vertebrata</taxon>
        <taxon>Euteleostomi</taxon>
        <taxon>Amphibia</taxon>
        <taxon>Batrachia</taxon>
        <taxon>Anura</taxon>
        <taxon>Pelobatoidea</taxon>
        <taxon>Pelobatidae</taxon>
        <taxon>Pelobates</taxon>
    </lineage>
</organism>
<dbReference type="FunFam" id="3.30.200.20:FF:000494">
    <property type="entry name" value="serine/threonine-protein kinase WNK2 isoform X2"/>
    <property type="match status" value="1"/>
</dbReference>
<reference evidence="3" key="1">
    <citation type="submission" date="2022-03" db="EMBL/GenBank/DDBJ databases">
        <authorList>
            <person name="Alioto T."/>
            <person name="Alioto T."/>
            <person name="Gomez Garrido J."/>
        </authorList>
    </citation>
    <scope>NUCLEOTIDE SEQUENCE</scope>
</reference>
<dbReference type="PANTHER" id="PTHR13902">
    <property type="entry name" value="SERINE/THREONINE-PROTEIN KINASE WNK WITH NO LYSINE -RELATED"/>
    <property type="match status" value="1"/>
</dbReference>
<evidence type="ECO:0000259" key="2">
    <source>
        <dbReference type="Pfam" id="PF24889"/>
    </source>
</evidence>
<evidence type="ECO:0000313" key="3">
    <source>
        <dbReference type="EMBL" id="CAH2313147.1"/>
    </source>
</evidence>
<feature type="compositionally biased region" description="Basic residues" evidence="1">
    <location>
        <begin position="610"/>
        <end position="622"/>
    </location>
</feature>
<accession>A0AAD1SWC2</accession>
<dbReference type="EMBL" id="OW240919">
    <property type="protein sequence ID" value="CAH2313147.1"/>
    <property type="molecule type" value="Genomic_DNA"/>
</dbReference>
<feature type="region of interest" description="Disordered" evidence="1">
    <location>
        <begin position="975"/>
        <end position="996"/>
    </location>
</feature>
<gene>
    <name evidence="3" type="ORF">PECUL_23A017235</name>
</gene>
<feature type="region of interest" description="Disordered" evidence="1">
    <location>
        <begin position="554"/>
        <end position="632"/>
    </location>
</feature>
<feature type="domain" description="Serine/threonine-protein kinase WNK CCTL2" evidence="2">
    <location>
        <begin position="631"/>
        <end position="704"/>
    </location>
</feature>
<keyword evidence="4" id="KW-1185">Reference proteome</keyword>
<dbReference type="Proteomes" id="UP001295444">
    <property type="component" value="Chromosome 08"/>
</dbReference>
<feature type="compositionally biased region" description="Polar residues" evidence="1">
    <location>
        <begin position="975"/>
        <end position="987"/>
    </location>
</feature>
<feature type="region of interest" description="Disordered" evidence="1">
    <location>
        <begin position="1"/>
        <end position="23"/>
    </location>
</feature>
<feature type="compositionally biased region" description="Polar residues" evidence="1">
    <location>
        <begin position="1227"/>
        <end position="1252"/>
    </location>
</feature>